<proteinExistence type="predicted"/>
<organism evidence="1 2">
    <name type="scientific">Ricinus communis</name>
    <name type="common">Castor bean</name>
    <dbReference type="NCBI Taxonomy" id="3988"/>
    <lineage>
        <taxon>Eukaryota</taxon>
        <taxon>Viridiplantae</taxon>
        <taxon>Streptophyta</taxon>
        <taxon>Embryophyta</taxon>
        <taxon>Tracheophyta</taxon>
        <taxon>Spermatophyta</taxon>
        <taxon>Magnoliopsida</taxon>
        <taxon>eudicotyledons</taxon>
        <taxon>Gunneridae</taxon>
        <taxon>Pentapetalae</taxon>
        <taxon>rosids</taxon>
        <taxon>fabids</taxon>
        <taxon>Malpighiales</taxon>
        <taxon>Euphorbiaceae</taxon>
        <taxon>Acalyphoideae</taxon>
        <taxon>Acalypheae</taxon>
        <taxon>Ricinus</taxon>
    </lineage>
</organism>
<name>B9RE04_RICCO</name>
<sequence length="112" mass="12760">MNRWTDYDNDVYDYLKFRGLDEAAEELKKRINETPLHKKLEMFGAQSLDELKRIQMPAHKRLRGELDLLLGVRPAPISDRVASPQIESTPITDPSSQAAPIMESVEPSLVLI</sequence>
<keyword evidence="2" id="KW-1185">Reference proteome</keyword>
<gene>
    <name evidence="1" type="ORF">RCOM_1617210</name>
</gene>
<dbReference type="InParanoid" id="B9RE04"/>
<accession>B9RE04</accession>
<dbReference type="AlphaFoldDB" id="B9RE04"/>
<dbReference type="Proteomes" id="UP000008311">
    <property type="component" value="Unassembled WGS sequence"/>
</dbReference>
<protein>
    <submittedName>
        <fullName evidence="1">Uncharacterized protein</fullName>
    </submittedName>
</protein>
<evidence type="ECO:0000313" key="2">
    <source>
        <dbReference type="Proteomes" id="UP000008311"/>
    </source>
</evidence>
<evidence type="ECO:0000313" key="1">
    <source>
        <dbReference type="EMBL" id="EEF50612.1"/>
    </source>
</evidence>
<dbReference type="EMBL" id="EQ973775">
    <property type="protein sequence ID" value="EEF50612.1"/>
    <property type="molecule type" value="Genomic_DNA"/>
</dbReference>
<reference evidence="2" key="1">
    <citation type="journal article" date="2010" name="Nat. Biotechnol.">
        <title>Draft genome sequence of the oilseed species Ricinus communis.</title>
        <authorList>
            <person name="Chan A.P."/>
            <person name="Crabtree J."/>
            <person name="Zhao Q."/>
            <person name="Lorenzi H."/>
            <person name="Orvis J."/>
            <person name="Puiu D."/>
            <person name="Melake-Berhan A."/>
            <person name="Jones K.M."/>
            <person name="Redman J."/>
            <person name="Chen G."/>
            <person name="Cahoon E.B."/>
            <person name="Gedil M."/>
            <person name="Stanke M."/>
            <person name="Haas B.J."/>
            <person name="Wortman J.R."/>
            <person name="Fraser-Liggett C.M."/>
            <person name="Ravel J."/>
            <person name="Rabinowicz P.D."/>
        </authorList>
    </citation>
    <scope>NUCLEOTIDE SEQUENCE [LARGE SCALE GENOMIC DNA]</scope>
    <source>
        <strain evidence="2">cv. Hale</strain>
    </source>
</reference>